<organism evidence="2 3">
    <name type="scientific">Plectus sambesii</name>
    <dbReference type="NCBI Taxonomy" id="2011161"/>
    <lineage>
        <taxon>Eukaryota</taxon>
        <taxon>Metazoa</taxon>
        <taxon>Ecdysozoa</taxon>
        <taxon>Nematoda</taxon>
        <taxon>Chromadorea</taxon>
        <taxon>Plectida</taxon>
        <taxon>Plectina</taxon>
        <taxon>Plectoidea</taxon>
        <taxon>Plectidae</taxon>
        <taxon>Plectus</taxon>
    </lineage>
</organism>
<feature type="signal peptide" evidence="1">
    <location>
        <begin position="1"/>
        <end position="18"/>
    </location>
</feature>
<name>A0A914W0L2_9BILA</name>
<protein>
    <submittedName>
        <fullName evidence="3">Uncharacterized protein</fullName>
    </submittedName>
</protein>
<sequence>MQLATVLVMCLVVALCSSAKQRIPKRCHGMACSEDEHCKIIQETPPCFVAPCPTNTVAKCVPNEKDDTEPSCAPDSCPADKKCVVKQIACFVAPCDPPTIECE</sequence>
<proteinExistence type="predicted"/>
<dbReference type="AlphaFoldDB" id="A0A914W0L2"/>
<accession>A0A914W0L2</accession>
<evidence type="ECO:0000313" key="2">
    <source>
        <dbReference type="Proteomes" id="UP000887566"/>
    </source>
</evidence>
<evidence type="ECO:0000256" key="1">
    <source>
        <dbReference type="SAM" id="SignalP"/>
    </source>
</evidence>
<dbReference type="WBParaSite" id="PSAMB.scaffold2868size29867.g19534.t1">
    <property type="protein sequence ID" value="PSAMB.scaffold2868size29867.g19534.t1"/>
    <property type="gene ID" value="PSAMB.scaffold2868size29867.g19534"/>
</dbReference>
<evidence type="ECO:0000313" key="3">
    <source>
        <dbReference type="WBParaSite" id="PSAMB.scaffold2868size29867.g19534.t1"/>
    </source>
</evidence>
<keyword evidence="1" id="KW-0732">Signal</keyword>
<dbReference type="Proteomes" id="UP000887566">
    <property type="component" value="Unplaced"/>
</dbReference>
<keyword evidence="2" id="KW-1185">Reference proteome</keyword>
<feature type="chain" id="PRO_5037103450" evidence="1">
    <location>
        <begin position="19"/>
        <end position="103"/>
    </location>
</feature>
<reference evidence="3" key="1">
    <citation type="submission" date="2022-11" db="UniProtKB">
        <authorList>
            <consortium name="WormBaseParasite"/>
        </authorList>
    </citation>
    <scope>IDENTIFICATION</scope>
</reference>